<gene>
    <name evidence="3" type="ORF">FJZ47_08600</name>
</gene>
<dbReference type="EMBL" id="VGLS01000210">
    <property type="protein sequence ID" value="MBM3223844.1"/>
    <property type="molecule type" value="Genomic_DNA"/>
</dbReference>
<keyword evidence="1" id="KW-1133">Transmembrane helix</keyword>
<feature type="domain" description="DUF4340" evidence="2">
    <location>
        <begin position="73"/>
        <end position="207"/>
    </location>
</feature>
<evidence type="ECO:0000313" key="4">
    <source>
        <dbReference type="Proteomes" id="UP000712673"/>
    </source>
</evidence>
<accession>A0A938B2C1</accession>
<feature type="domain" description="DUF4340" evidence="2">
    <location>
        <begin position="212"/>
        <end position="350"/>
    </location>
</feature>
<keyword evidence="1" id="KW-0812">Transmembrane</keyword>
<feature type="domain" description="DUF4340" evidence="2">
    <location>
        <begin position="355"/>
        <end position="496"/>
    </location>
</feature>
<evidence type="ECO:0000259" key="2">
    <source>
        <dbReference type="Pfam" id="PF14238"/>
    </source>
</evidence>
<sequence length="604" mass="68384">MATVSGTKTLIWAAVLLILGVFYYLYEIQGGRQRQEATAKRDLLLQIVAEDVTSLAIQRAQDPVRAEKRDGHWHITAPLTVRGDDQKYRELVRYLADLRHTRVVEEQPGSLEAYGLVTPRLALQVTLKDQAQPVTLRLGDTTPAGGSYYTQVEGRPAVYLVGGVTKDILDASLHALRDKTVLAFLPAEVQEVQINRGTEALAVLQRQAEDTWRLTAPVTARADDQQVRGLLQRLHDVKVQEFLVENVSDLAPYGLQMPSLHIGLRAGQEQAPLTLQLGALHQEKKGIYATYGDRSRVVLLPQELWEHLPKTTAAVRDKTLLRYERDHVTRLELRTPQEHMVLQSDAPRQYTFEQPFKTSGDGDAIYSWLWDIRDLKALDFVAETPEALTLYGLDVPRWHLALWDKTPSAQEAARHELLIGAEAPDHRGMYARLGADPVIYLVGHAEAKRIMQKTAFDLRDKKILPFTTEHIKKMHVQYPTVQFTVERAGNAWKLIEPRKQDIPQRWKVDHMLYELSKLEYAHIVDESVAQRNTHGLETPQMQVTLWQQDGALLGPLVIGRMLYTTGQPQNTAYAQAGKQAPLYSVHMDFLKAFPKTADELITDK</sequence>
<proteinExistence type="predicted"/>
<evidence type="ECO:0000256" key="1">
    <source>
        <dbReference type="SAM" id="Phobius"/>
    </source>
</evidence>
<organism evidence="3 4">
    <name type="scientific">Tectimicrobiota bacterium</name>
    <dbReference type="NCBI Taxonomy" id="2528274"/>
    <lineage>
        <taxon>Bacteria</taxon>
        <taxon>Pseudomonadati</taxon>
        <taxon>Nitrospinota/Tectimicrobiota group</taxon>
        <taxon>Candidatus Tectimicrobiota</taxon>
    </lineage>
</organism>
<dbReference type="InterPro" id="IPR025641">
    <property type="entry name" value="DUF4340"/>
</dbReference>
<dbReference type="Pfam" id="PF14238">
    <property type="entry name" value="DUF4340"/>
    <property type="match status" value="3"/>
</dbReference>
<comment type="caution">
    <text evidence="3">The sequence shown here is derived from an EMBL/GenBank/DDBJ whole genome shotgun (WGS) entry which is preliminary data.</text>
</comment>
<keyword evidence="1" id="KW-0472">Membrane</keyword>
<dbReference type="Proteomes" id="UP000712673">
    <property type="component" value="Unassembled WGS sequence"/>
</dbReference>
<evidence type="ECO:0000313" key="3">
    <source>
        <dbReference type="EMBL" id="MBM3223844.1"/>
    </source>
</evidence>
<name>A0A938B2C1_UNCTE</name>
<protein>
    <submittedName>
        <fullName evidence="3">DUF4340 domain-containing protein</fullName>
    </submittedName>
</protein>
<feature type="transmembrane region" description="Helical" evidence="1">
    <location>
        <begin position="9"/>
        <end position="26"/>
    </location>
</feature>
<reference evidence="3" key="1">
    <citation type="submission" date="2019-03" db="EMBL/GenBank/DDBJ databases">
        <title>Lake Tanganyika Metagenome-Assembled Genomes (MAGs).</title>
        <authorList>
            <person name="Tran P."/>
        </authorList>
    </citation>
    <scope>NUCLEOTIDE SEQUENCE</scope>
    <source>
        <strain evidence="3">K_DeepCast_65m_m2_066</strain>
    </source>
</reference>
<dbReference type="AlphaFoldDB" id="A0A938B2C1"/>